<dbReference type="AlphaFoldDB" id="A0A382N9C3"/>
<proteinExistence type="predicted"/>
<gene>
    <name evidence="1" type="ORF">METZ01_LOCUS310623</name>
</gene>
<sequence length="61" mass="6720">MQYLDEAIHLGVSVVKIKTGTRCGGYTELVVQRLRAVVAYANGHALLICQRGQIKGVHVRE</sequence>
<feature type="non-terminal residue" evidence="1">
    <location>
        <position position="61"/>
    </location>
</feature>
<name>A0A382N9C3_9ZZZZ</name>
<reference evidence="1" key="1">
    <citation type="submission" date="2018-05" db="EMBL/GenBank/DDBJ databases">
        <authorList>
            <person name="Lanie J.A."/>
            <person name="Ng W.-L."/>
            <person name="Kazmierczak K.M."/>
            <person name="Andrzejewski T.M."/>
            <person name="Davidsen T.M."/>
            <person name="Wayne K.J."/>
            <person name="Tettelin H."/>
            <person name="Glass J.I."/>
            <person name="Rusch D."/>
            <person name="Podicherti R."/>
            <person name="Tsui H.-C.T."/>
            <person name="Winkler M.E."/>
        </authorList>
    </citation>
    <scope>NUCLEOTIDE SEQUENCE</scope>
</reference>
<accession>A0A382N9C3</accession>
<organism evidence="1">
    <name type="scientific">marine metagenome</name>
    <dbReference type="NCBI Taxonomy" id="408172"/>
    <lineage>
        <taxon>unclassified sequences</taxon>
        <taxon>metagenomes</taxon>
        <taxon>ecological metagenomes</taxon>
    </lineage>
</organism>
<dbReference type="EMBL" id="UINC01098902">
    <property type="protein sequence ID" value="SVC57769.1"/>
    <property type="molecule type" value="Genomic_DNA"/>
</dbReference>
<protein>
    <submittedName>
        <fullName evidence="1">Uncharacterized protein</fullName>
    </submittedName>
</protein>
<evidence type="ECO:0000313" key="1">
    <source>
        <dbReference type="EMBL" id="SVC57769.1"/>
    </source>
</evidence>